<evidence type="ECO:0000256" key="7">
    <source>
        <dbReference type="ARBA" id="ARBA00048539"/>
    </source>
</evidence>
<dbReference type="InterPro" id="IPR012795">
    <property type="entry name" value="tRNA_Ile_lys_synt_N"/>
</dbReference>
<sequence>METKWRRTDHVAIAVSGGVDSMVLLDKVRLTGRYKTLTILHIHHGLRAQSDEEAEMIQTYAEKHQLKFLMHRIPADYFNPHHSIQNAARDYRYQFFDEMIRRHNIDCLLTAHHRDDQNETILFRLLTGRFFTQPLGMAAETEDRGYTIYKPLLNESKIELYEYAEENKVPYKEDQSNRAADYTRNAIRLQLLPVIDNIDHLSADHLSELAEWQQEMLSLVEMQAYTIIEVFTSRGYYNRQEFSQLPKAVQRQVLIGLSQQEKKFISLSHHYLDEIIRVITSTTSQADYVLTEHLYFVIAYDKVYCMEQSKLVKTLDISLPGQYEFNGYMIELIEPITDIINVRVLQRGDRIKMNGHSQKLNRIMIDAKVPNALRSRMPVISVQNEIIAVGHLKRNQHPVNEKLIINYKGAE</sequence>
<dbReference type="GO" id="GO:0005737">
    <property type="term" value="C:cytoplasm"/>
    <property type="evidence" value="ECO:0007669"/>
    <property type="project" value="UniProtKB-SubCell"/>
</dbReference>
<evidence type="ECO:0000256" key="1">
    <source>
        <dbReference type="ARBA" id="ARBA00004496"/>
    </source>
</evidence>
<organism evidence="10 11">
    <name type="scientific">Macrococcus hajekii</name>
    <dbReference type="NCBI Taxonomy" id="198482"/>
    <lineage>
        <taxon>Bacteria</taxon>
        <taxon>Bacillati</taxon>
        <taxon>Bacillota</taxon>
        <taxon>Bacilli</taxon>
        <taxon>Bacillales</taxon>
        <taxon>Staphylococcaceae</taxon>
        <taxon>Macrococcus</taxon>
    </lineage>
</organism>
<proteinExistence type="inferred from homology"/>
<evidence type="ECO:0000256" key="6">
    <source>
        <dbReference type="ARBA" id="ARBA00022840"/>
    </source>
</evidence>
<accession>A0A4R6BHP0</accession>
<dbReference type="RefSeq" id="WP_133430695.1">
    <property type="nucleotide sequence ID" value="NZ_BMCC01000007.1"/>
</dbReference>
<keyword evidence="4 8" id="KW-0819">tRNA processing</keyword>
<evidence type="ECO:0000256" key="5">
    <source>
        <dbReference type="ARBA" id="ARBA00022741"/>
    </source>
</evidence>
<evidence type="ECO:0000256" key="2">
    <source>
        <dbReference type="ARBA" id="ARBA00022490"/>
    </source>
</evidence>
<dbReference type="HAMAP" id="MF_01161">
    <property type="entry name" value="tRNA_Ile_lys_synt"/>
    <property type="match status" value="1"/>
</dbReference>
<dbReference type="Pfam" id="PF01171">
    <property type="entry name" value="ATP_bind_3"/>
    <property type="match status" value="1"/>
</dbReference>
<dbReference type="SMART" id="SM00977">
    <property type="entry name" value="TilS_C"/>
    <property type="match status" value="1"/>
</dbReference>
<dbReference type="PANTHER" id="PTHR43033:SF1">
    <property type="entry name" value="TRNA(ILE)-LYSIDINE SYNTHASE-RELATED"/>
    <property type="match status" value="1"/>
</dbReference>
<dbReference type="Gene3D" id="3.40.50.620">
    <property type="entry name" value="HUPs"/>
    <property type="match status" value="1"/>
</dbReference>
<evidence type="ECO:0000256" key="8">
    <source>
        <dbReference type="HAMAP-Rule" id="MF_01161"/>
    </source>
</evidence>
<comment type="subcellular location">
    <subcellularLocation>
        <location evidence="1 8">Cytoplasm</location>
    </subcellularLocation>
</comment>
<dbReference type="GO" id="GO:0032267">
    <property type="term" value="F:tRNA(Ile)-lysidine synthase activity"/>
    <property type="evidence" value="ECO:0007669"/>
    <property type="project" value="UniProtKB-EC"/>
</dbReference>
<dbReference type="SUPFAM" id="SSF52402">
    <property type="entry name" value="Adenine nucleotide alpha hydrolases-like"/>
    <property type="match status" value="1"/>
</dbReference>
<feature type="binding site" evidence="8">
    <location>
        <begin position="16"/>
        <end position="21"/>
    </location>
    <ligand>
        <name>ATP</name>
        <dbReference type="ChEBI" id="CHEBI:30616"/>
    </ligand>
</feature>
<evidence type="ECO:0000313" key="10">
    <source>
        <dbReference type="EMBL" id="TDM01031.1"/>
    </source>
</evidence>
<dbReference type="SUPFAM" id="SSF56037">
    <property type="entry name" value="PheT/TilS domain"/>
    <property type="match status" value="1"/>
</dbReference>
<comment type="similarity">
    <text evidence="8">Belongs to the tRNA(Ile)-lysidine synthase family.</text>
</comment>
<keyword evidence="6 8" id="KW-0067">ATP-binding</keyword>
<comment type="catalytic activity">
    <reaction evidence="7 8">
        <text>cytidine(34) in tRNA(Ile2) + L-lysine + ATP = lysidine(34) in tRNA(Ile2) + AMP + diphosphate + H(+)</text>
        <dbReference type="Rhea" id="RHEA:43744"/>
        <dbReference type="Rhea" id="RHEA-COMP:10625"/>
        <dbReference type="Rhea" id="RHEA-COMP:10670"/>
        <dbReference type="ChEBI" id="CHEBI:15378"/>
        <dbReference type="ChEBI" id="CHEBI:30616"/>
        <dbReference type="ChEBI" id="CHEBI:32551"/>
        <dbReference type="ChEBI" id="CHEBI:33019"/>
        <dbReference type="ChEBI" id="CHEBI:82748"/>
        <dbReference type="ChEBI" id="CHEBI:83665"/>
        <dbReference type="ChEBI" id="CHEBI:456215"/>
        <dbReference type="EC" id="6.3.4.19"/>
    </reaction>
</comment>
<dbReference type="Proteomes" id="UP000295328">
    <property type="component" value="Unassembled WGS sequence"/>
</dbReference>
<dbReference type="EMBL" id="SCWE01000007">
    <property type="protein sequence ID" value="TDM01031.1"/>
    <property type="molecule type" value="Genomic_DNA"/>
</dbReference>
<dbReference type="PANTHER" id="PTHR43033">
    <property type="entry name" value="TRNA(ILE)-LYSIDINE SYNTHASE-RELATED"/>
    <property type="match status" value="1"/>
</dbReference>
<dbReference type="GO" id="GO:0005524">
    <property type="term" value="F:ATP binding"/>
    <property type="evidence" value="ECO:0007669"/>
    <property type="project" value="UniProtKB-UniRule"/>
</dbReference>
<comment type="function">
    <text evidence="8">Ligates lysine onto the cytidine present at position 34 of the AUA codon-specific tRNA(Ile) that contains the anticodon CAU, in an ATP-dependent manner. Cytidine is converted to lysidine, thus changing the amino acid specificity of the tRNA from methionine to isoleucine.</text>
</comment>
<keyword evidence="11" id="KW-1185">Reference proteome</keyword>
<keyword evidence="5 8" id="KW-0547">Nucleotide-binding</keyword>
<protein>
    <recommendedName>
        <fullName evidence="8">tRNA(Ile)-lysidine synthase</fullName>
        <ecNumber evidence="8">6.3.4.19</ecNumber>
    </recommendedName>
    <alternativeName>
        <fullName evidence="8">tRNA(Ile)-2-lysyl-cytidine synthase</fullName>
    </alternativeName>
    <alternativeName>
        <fullName evidence="8">tRNA(Ile)-lysidine synthetase</fullName>
    </alternativeName>
</protein>
<gene>
    <name evidence="8 10" type="primary">tilS</name>
    <name evidence="10" type="ORF">ERX37_10845</name>
</gene>
<dbReference type="InterPro" id="IPR012796">
    <property type="entry name" value="Lysidine-tRNA-synth_C"/>
</dbReference>
<keyword evidence="3 8" id="KW-0436">Ligase</keyword>
<dbReference type="EC" id="6.3.4.19" evidence="8"/>
<comment type="caution">
    <text evidence="10">The sequence shown here is derived from an EMBL/GenBank/DDBJ whole genome shotgun (WGS) entry which is preliminary data.</text>
</comment>
<keyword evidence="2 8" id="KW-0963">Cytoplasm</keyword>
<dbReference type="Pfam" id="PF11734">
    <property type="entry name" value="TilS_C"/>
    <property type="match status" value="1"/>
</dbReference>
<dbReference type="NCBIfam" id="TIGR02433">
    <property type="entry name" value="lysidine_TilS_C"/>
    <property type="match status" value="1"/>
</dbReference>
<dbReference type="InterPro" id="IPR011063">
    <property type="entry name" value="TilS/TtcA_N"/>
</dbReference>
<evidence type="ECO:0000259" key="9">
    <source>
        <dbReference type="SMART" id="SM00977"/>
    </source>
</evidence>
<dbReference type="AlphaFoldDB" id="A0A4R6BHP0"/>
<dbReference type="OrthoDB" id="9807403at2"/>
<dbReference type="InterPro" id="IPR012094">
    <property type="entry name" value="tRNA_Ile_lys_synt"/>
</dbReference>
<name>A0A4R6BHP0_9STAP</name>
<feature type="domain" description="Lysidine-tRNA(Ile) synthetase C-terminal" evidence="9">
    <location>
        <begin position="340"/>
        <end position="407"/>
    </location>
</feature>
<dbReference type="InterPro" id="IPR014729">
    <property type="entry name" value="Rossmann-like_a/b/a_fold"/>
</dbReference>
<dbReference type="CDD" id="cd01992">
    <property type="entry name" value="TilS_N"/>
    <property type="match status" value="1"/>
</dbReference>
<evidence type="ECO:0000256" key="4">
    <source>
        <dbReference type="ARBA" id="ARBA00022694"/>
    </source>
</evidence>
<dbReference type="NCBIfam" id="TIGR02432">
    <property type="entry name" value="lysidine_TilS_N"/>
    <property type="match status" value="1"/>
</dbReference>
<reference evidence="10 11" key="1">
    <citation type="submission" date="2019-01" db="EMBL/GenBank/DDBJ databases">
        <title>Draft genome sequences of the type strains of six Macrococcus species.</title>
        <authorList>
            <person name="Mazhar S."/>
            <person name="Altermann E."/>
            <person name="Hill C."/>
            <person name="Mcauliffe O."/>
        </authorList>
    </citation>
    <scope>NUCLEOTIDE SEQUENCE [LARGE SCALE GENOMIC DNA]</scope>
    <source>
        <strain evidence="10 11">CCM4809</strain>
    </source>
</reference>
<evidence type="ECO:0000313" key="11">
    <source>
        <dbReference type="Proteomes" id="UP000295328"/>
    </source>
</evidence>
<comment type="domain">
    <text evidence="8">The N-terminal region contains the highly conserved SGGXDS motif, predicted to be a P-loop motif involved in ATP binding.</text>
</comment>
<dbReference type="GO" id="GO:0006400">
    <property type="term" value="P:tRNA modification"/>
    <property type="evidence" value="ECO:0007669"/>
    <property type="project" value="UniProtKB-UniRule"/>
</dbReference>
<evidence type="ECO:0000256" key="3">
    <source>
        <dbReference type="ARBA" id="ARBA00022598"/>
    </source>
</evidence>